<keyword evidence="3" id="KW-1185">Reference proteome</keyword>
<sequence>MYARFTRFPDKRVFLSGVGGDLKLRLGFSNRVLATVFSFSSKRQVGHVIQNAKVALLRDFVHHYLGFQHITRDEVIRNHTRALVKKLLLDGRDGIVLILDGTYVYCQKSANNALQ</sequence>
<dbReference type="EMBL" id="CAJOBC010007159">
    <property type="protein sequence ID" value="CAF3923120.1"/>
    <property type="molecule type" value="Genomic_DNA"/>
</dbReference>
<evidence type="ECO:0000313" key="3">
    <source>
        <dbReference type="Proteomes" id="UP000663829"/>
    </source>
</evidence>
<gene>
    <name evidence="1" type="ORF">GPM918_LOCUS21609</name>
    <name evidence="2" type="ORF">SRO942_LOCUS21606</name>
</gene>
<dbReference type="AlphaFoldDB" id="A0A814TCQ3"/>
<reference evidence="1" key="1">
    <citation type="submission" date="2021-02" db="EMBL/GenBank/DDBJ databases">
        <authorList>
            <person name="Nowell W R."/>
        </authorList>
    </citation>
    <scope>NUCLEOTIDE SEQUENCE</scope>
</reference>
<protein>
    <submittedName>
        <fullName evidence="1">Uncharacterized protein</fullName>
    </submittedName>
</protein>
<name>A0A814TCQ3_9BILA</name>
<organism evidence="1 3">
    <name type="scientific">Didymodactylos carnosus</name>
    <dbReference type="NCBI Taxonomy" id="1234261"/>
    <lineage>
        <taxon>Eukaryota</taxon>
        <taxon>Metazoa</taxon>
        <taxon>Spiralia</taxon>
        <taxon>Gnathifera</taxon>
        <taxon>Rotifera</taxon>
        <taxon>Eurotatoria</taxon>
        <taxon>Bdelloidea</taxon>
        <taxon>Philodinida</taxon>
        <taxon>Philodinidae</taxon>
        <taxon>Didymodactylos</taxon>
    </lineage>
</organism>
<proteinExistence type="predicted"/>
<evidence type="ECO:0000313" key="2">
    <source>
        <dbReference type="EMBL" id="CAF3923120.1"/>
    </source>
</evidence>
<dbReference type="Proteomes" id="UP000663829">
    <property type="component" value="Unassembled WGS sequence"/>
</dbReference>
<accession>A0A814TCQ3</accession>
<dbReference type="Proteomes" id="UP000681722">
    <property type="component" value="Unassembled WGS sequence"/>
</dbReference>
<dbReference type="OrthoDB" id="10049726at2759"/>
<evidence type="ECO:0000313" key="1">
    <source>
        <dbReference type="EMBL" id="CAF1159625.1"/>
    </source>
</evidence>
<comment type="caution">
    <text evidence="1">The sequence shown here is derived from an EMBL/GenBank/DDBJ whole genome shotgun (WGS) entry which is preliminary data.</text>
</comment>
<dbReference type="EMBL" id="CAJNOQ010007160">
    <property type="protein sequence ID" value="CAF1159625.1"/>
    <property type="molecule type" value="Genomic_DNA"/>
</dbReference>